<accession>A0A813MIW3</accession>
<dbReference type="EMBL" id="CAJNOE010000005">
    <property type="protein sequence ID" value="CAF0716757.1"/>
    <property type="molecule type" value="Genomic_DNA"/>
</dbReference>
<organism evidence="1 2">
    <name type="scientific">Adineta steineri</name>
    <dbReference type="NCBI Taxonomy" id="433720"/>
    <lineage>
        <taxon>Eukaryota</taxon>
        <taxon>Metazoa</taxon>
        <taxon>Spiralia</taxon>
        <taxon>Gnathifera</taxon>
        <taxon>Rotifera</taxon>
        <taxon>Eurotatoria</taxon>
        <taxon>Bdelloidea</taxon>
        <taxon>Adinetida</taxon>
        <taxon>Adinetidae</taxon>
        <taxon>Adineta</taxon>
    </lineage>
</organism>
<dbReference type="Proteomes" id="UP000663860">
    <property type="component" value="Unassembled WGS sequence"/>
</dbReference>
<reference evidence="1" key="1">
    <citation type="submission" date="2021-02" db="EMBL/GenBank/DDBJ databases">
        <authorList>
            <person name="Nowell W R."/>
        </authorList>
    </citation>
    <scope>NUCLEOTIDE SEQUENCE</scope>
</reference>
<protein>
    <submittedName>
        <fullName evidence="1">Uncharacterized protein</fullName>
    </submittedName>
</protein>
<proteinExistence type="predicted"/>
<evidence type="ECO:0000313" key="1">
    <source>
        <dbReference type="EMBL" id="CAF0716757.1"/>
    </source>
</evidence>
<sequence length="304" mass="34979">MARKLQQKINDYDILKRHIILRATDPSFTNAKTGSDLCDTNGCVLTEHLVIENFDVSLSRIRCEGVTLLIHLGNETSPGRIIQATPCRHGINGDNNGFKNSCRKLKIYIQDVIKKNVTKREKIIKDTKQMSTVFLKYLKNHEVKLLMDGMIKEDECEDYINENHVSKCIKIKDIRKMTSDDHRNGEYLKKWITCSVPKKYETSLPRSSPRLHINKNGDMARKLQQKINDYGILKRHIILRATDPSFTKCKNRCEGVTLHIRLGNETSPGRIIQATPCRHGINGDDDGFKNSYRKLKIYVQDVIK</sequence>
<evidence type="ECO:0000313" key="2">
    <source>
        <dbReference type="Proteomes" id="UP000663860"/>
    </source>
</evidence>
<gene>
    <name evidence="1" type="ORF">IZO911_LOCUS1197</name>
</gene>
<dbReference type="AlphaFoldDB" id="A0A813MIW3"/>
<comment type="caution">
    <text evidence="1">The sequence shown here is derived from an EMBL/GenBank/DDBJ whole genome shotgun (WGS) entry which is preliminary data.</text>
</comment>
<name>A0A813MIW3_9BILA</name>